<reference evidence="5" key="2">
    <citation type="submission" date="2019-06" db="EMBL/GenBank/DDBJ databases">
        <title>Genomics analysis of Aphanomyces spp. identifies a new class of oomycete effector associated with host adaptation.</title>
        <authorList>
            <person name="Gaulin E."/>
        </authorList>
    </citation>
    <scope>NUCLEOTIDE SEQUENCE</scope>
    <source>
        <strain evidence="5">CBS 578.67</strain>
    </source>
</reference>
<evidence type="ECO:0000256" key="3">
    <source>
        <dbReference type="SAM" id="MobiDB-lite"/>
    </source>
</evidence>
<dbReference type="Proteomes" id="UP000332933">
    <property type="component" value="Unassembled WGS sequence"/>
</dbReference>
<dbReference type="EMBL" id="VJMH01005220">
    <property type="protein sequence ID" value="KAF0698786.1"/>
    <property type="molecule type" value="Genomic_DNA"/>
</dbReference>
<sequence length="686" mass="73964">MKGYCLGGYYFSLLAVVAAADVNPLWQKYLAFSNITDIGVDFASTTGRWFLTVHSNGNVLGYELTIHVVILSVFFYSHASESRSFDDFENNLTLDNVVFPDTLRSVSLRHGGIPSIPSTVQWPAGLKTIDLSANALHSISTTLTWPASLEHLDVSSNPLSGTFSVVLPLTLQSLNLSHTNLTALVGCTVPPVLDISNIPRLTTMSQVTLTNTTTAQWSTDNLKTHFTDWTLSRPNLNVLASWTQSSAWQTGIIVGTNYVEMQMTCATQPAGAKVEVLTASGLAIFVCVLADLTPAPTPAPTSSNPLWQTYLAHASITDIGVEFVTPPRRWFITVKSNGVLVGSYEAPTNLTLDGAVFPDSLRTLNLQRCGIRSIPSNVAWGAGLTSIDLSNNMLPAMPAGIQWPATLQHLSLGNNLFTTIPNDYAWSNVIELNLAGLPLTQVPSNLPPQLQILGVPNSHLTALPSREQLPSTITTINVAGSKIQTLPLSLDLPGLTTLDLSYNPMHGVLSTQFPATLQSLNLKHTQVTALINTTLPPMLDMSNTPITTIARVTLSSTTPPSWTTDNLRFRLNTFTLTQRNFDIFSSWTHLPDHAGLVMLTDYTGVNASCSFEPSGRIETLNIGVLIYVCVIPDATPLPTEAPTDVPTDAPTDVPTDTPTDVPTDAPTDEPTTDVPTDAPMDVVSRV</sequence>
<dbReference type="InterPro" id="IPR032675">
    <property type="entry name" value="LRR_dom_sf"/>
</dbReference>
<feature type="region of interest" description="Disordered" evidence="3">
    <location>
        <begin position="638"/>
        <end position="686"/>
    </location>
</feature>
<evidence type="ECO:0000256" key="4">
    <source>
        <dbReference type="SAM" id="SignalP"/>
    </source>
</evidence>
<dbReference type="InterPro" id="IPR001611">
    <property type="entry name" value="Leu-rich_rpt"/>
</dbReference>
<name>A0A485KRE2_9STRA</name>
<evidence type="ECO:0000256" key="1">
    <source>
        <dbReference type="ARBA" id="ARBA00022614"/>
    </source>
</evidence>
<evidence type="ECO:0000256" key="2">
    <source>
        <dbReference type="ARBA" id="ARBA00022737"/>
    </source>
</evidence>
<dbReference type="PANTHER" id="PTHR47114">
    <property type="match status" value="1"/>
</dbReference>
<dbReference type="InterPro" id="IPR051071">
    <property type="entry name" value="LRR-bact_E3_ubiq_ligases"/>
</dbReference>
<reference evidence="6 7" key="1">
    <citation type="submission" date="2019-03" db="EMBL/GenBank/DDBJ databases">
        <authorList>
            <person name="Gaulin E."/>
            <person name="Dumas B."/>
        </authorList>
    </citation>
    <scope>NUCLEOTIDE SEQUENCE [LARGE SCALE GENOMIC DNA]</scope>
    <source>
        <strain evidence="6">CBS 568.67</strain>
    </source>
</reference>
<keyword evidence="7" id="KW-1185">Reference proteome</keyword>
<dbReference type="EMBL" id="CAADRA010005241">
    <property type="protein sequence ID" value="VFT87481.1"/>
    <property type="molecule type" value="Genomic_DNA"/>
</dbReference>
<proteinExistence type="predicted"/>
<feature type="chain" id="PRO_5036355458" evidence="4">
    <location>
        <begin position="20"/>
        <end position="686"/>
    </location>
</feature>
<gene>
    <name evidence="6" type="primary">Aste57867_10609</name>
    <name evidence="5" type="ORF">As57867_010569</name>
    <name evidence="6" type="ORF">ASTE57867_10609</name>
</gene>
<dbReference type="Pfam" id="PF00560">
    <property type="entry name" value="LRR_1"/>
    <property type="match status" value="1"/>
</dbReference>
<protein>
    <submittedName>
        <fullName evidence="6">Aste57867_10609 protein</fullName>
    </submittedName>
</protein>
<evidence type="ECO:0000313" key="5">
    <source>
        <dbReference type="EMBL" id="KAF0698786.1"/>
    </source>
</evidence>
<dbReference type="SUPFAM" id="SSF52058">
    <property type="entry name" value="L domain-like"/>
    <property type="match status" value="2"/>
</dbReference>
<keyword evidence="4" id="KW-0732">Signal</keyword>
<evidence type="ECO:0000313" key="7">
    <source>
        <dbReference type="Proteomes" id="UP000332933"/>
    </source>
</evidence>
<dbReference type="AlphaFoldDB" id="A0A485KRE2"/>
<keyword evidence="1" id="KW-0433">Leucine-rich repeat</keyword>
<accession>A0A485KRE2</accession>
<dbReference type="OrthoDB" id="676979at2759"/>
<dbReference type="Gene3D" id="3.80.10.10">
    <property type="entry name" value="Ribonuclease Inhibitor"/>
    <property type="match status" value="2"/>
</dbReference>
<organism evidence="6 7">
    <name type="scientific">Aphanomyces stellatus</name>
    <dbReference type="NCBI Taxonomy" id="120398"/>
    <lineage>
        <taxon>Eukaryota</taxon>
        <taxon>Sar</taxon>
        <taxon>Stramenopiles</taxon>
        <taxon>Oomycota</taxon>
        <taxon>Saprolegniomycetes</taxon>
        <taxon>Saprolegniales</taxon>
        <taxon>Verrucalvaceae</taxon>
        <taxon>Aphanomyces</taxon>
    </lineage>
</organism>
<feature type="signal peptide" evidence="4">
    <location>
        <begin position="1"/>
        <end position="19"/>
    </location>
</feature>
<dbReference type="PANTHER" id="PTHR47114:SF2">
    <property type="entry name" value="OLIGODENDROCYTE-MYELIN GLYCOPROTEIN"/>
    <property type="match status" value="1"/>
</dbReference>
<evidence type="ECO:0000313" key="6">
    <source>
        <dbReference type="EMBL" id="VFT87481.1"/>
    </source>
</evidence>
<feature type="compositionally biased region" description="Low complexity" evidence="3">
    <location>
        <begin position="638"/>
        <end position="665"/>
    </location>
</feature>
<keyword evidence="2" id="KW-0677">Repeat</keyword>